<dbReference type="EMBL" id="HBUE01259523">
    <property type="protein sequence ID" value="CAG6558356.1"/>
    <property type="molecule type" value="Transcribed_RNA"/>
</dbReference>
<dbReference type="PROSITE" id="PS50089">
    <property type="entry name" value="ZF_RING_2"/>
    <property type="match status" value="1"/>
</dbReference>
<dbReference type="GO" id="GO:0043161">
    <property type="term" value="P:proteasome-mediated ubiquitin-dependent protein catabolic process"/>
    <property type="evidence" value="ECO:0007669"/>
    <property type="project" value="TreeGrafter"/>
</dbReference>
<organism evidence="12">
    <name type="scientific">Culex pipiens</name>
    <name type="common">House mosquito</name>
    <dbReference type="NCBI Taxonomy" id="7175"/>
    <lineage>
        <taxon>Eukaryota</taxon>
        <taxon>Metazoa</taxon>
        <taxon>Ecdysozoa</taxon>
        <taxon>Arthropoda</taxon>
        <taxon>Hexapoda</taxon>
        <taxon>Insecta</taxon>
        <taxon>Pterygota</taxon>
        <taxon>Neoptera</taxon>
        <taxon>Endopterygota</taxon>
        <taxon>Diptera</taxon>
        <taxon>Nematocera</taxon>
        <taxon>Culicoidea</taxon>
        <taxon>Culicidae</taxon>
        <taxon>Culicinae</taxon>
        <taxon>Culicini</taxon>
        <taxon>Culex</taxon>
        <taxon>Culex</taxon>
    </lineage>
</organism>
<dbReference type="InterPro" id="IPR051628">
    <property type="entry name" value="LUBAC_E3_Ligases"/>
</dbReference>
<dbReference type="GO" id="GO:0005634">
    <property type="term" value="C:nucleus"/>
    <property type="evidence" value="ECO:0007669"/>
    <property type="project" value="UniProtKB-ARBA"/>
</dbReference>
<dbReference type="PANTHER" id="PTHR22770:SF13">
    <property type="entry name" value="RING-TYPE DOMAIN-CONTAINING PROTEIN"/>
    <property type="match status" value="1"/>
</dbReference>
<dbReference type="InterPro" id="IPR018957">
    <property type="entry name" value="Znf_C3HC4_RING-type"/>
</dbReference>
<keyword evidence="5 8" id="KW-0863">Zinc-finger</keyword>
<dbReference type="InterPro" id="IPR013083">
    <property type="entry name" value="Znf_RING/FYVE/PHD"/>
</dbReference>
<feature type="compositionally biased region" description="Polar residues" evidence="9">
    <location>
        <begin position="126"/>
        <end position="136"/>
    </location>
</feature>
<evidence type="ECO:0000256" key="5">
    <source>
        <dbReference type="ARBA" id="ARBA00022771"/>
    </source>
</evidence>
<dbReference type="GO" id="GO:0097039">
    <property type="term" value="P:protein linear polyubiquitination"/>
    <property type="evidence" value="ECO:0007669"/>
    <property type="project" value="TreeGrafter"/>
</dbReference>
<dbReference type="Pfam" id="PF00097">
    <property type="entry name" value="zf-C3HC4"/>
    <property type="match status" value="1"/>
</dbReference>
<feature type="region of interest" description="Disordered" evidence="9">
    <location>
        <begin position="119"/>
        <end position="141"/>
    </location>
</feature>
<dbReference type="InterPro" id="IPR047557">
    <property type="entry name" value="Rcat_RBR_HOIL1"/>
</dbReference>
<sequence length="371" mass="41566">MYHRTNQTVDPGLDTIECFICDADTPAMSGIVLQNCGHSFCVEHLKYAMQYGEVPDVDRCPYPYGKYICRKRLDPTEVQFVLQYGLGMRDVEDQPRMDSKVSSLTTDFDQLRVASRSAKVPEFGESSRQVSPTKSPSLKDDAQTDVIRNLRPAKCLLCGDDLKVYKGLVLTRCFHSFCKDCLREWIKAGLEFEVRVVCPVWMGDGSHCRTVLGKKVIKHLLSREDYELYKKKSLEKSEKNDSNRNQTESKVDSIECPCCSSVICLACKAIHPGLNCTDYQAQLKKAADEKSSADAIQALLETGEAMLCPNCQVMLMKVDGCDYVQCTICKFEICWRTRGPRWGPDGPGDISGGCRCKVDGAKCHPKCKGCH</sequence>
<evidence type="ECO:0000256" key="4">
    <source>
        <dbReference type="ARBA" id="ARBA00022737"/>
    </source>
</evidence>
<evidence type="ECO:0000313" key="12">
    <source>
        <dbReference type="EMBL" id="CAG6507027.1"/>
    </source>
</evidence>
<dbReference type="PANTHER" id="PTHR22770">
    <property type="entry name" value="UBIQUITIN CONJUGATING ENZYME 7 INTERACTING PROTEIN-RELATED"/>
    <property type="match status" value="1"/>
</dbReference>
<name>A0A8D8GEI5_CULPI</name>
<dbReference type="Gene3D" id="3.30.40.10">
    <property type="entry name" value="Zinc/RING finger domain, C3HC4 (zinc finger)"/>
    <property type="match status" value="1"/>
</dbReference>
<dbReference type="InterPro" id="IPR001841">
    <property type="entry name" value="Znf_RING"/>
</dbReference>
<feature type="domain" description="RING-type" evidence="10">
    <location>
        <begin position="155"/>
        <end position="200"/>
    </location>
</feature>
<evidence type="ECO:0000256" key="2">
    <source>
        <dbReference type="ARBA" id="ARBA00022679"/>
    </source>
</evidence>
<dbReference type="GO" id="GO:0004842">
    <property type="term" value="F:ubiquitin-protein transferase activity"/>
    <property type="evidence" value="ECO:0007669"/>
    <property type="project" value="TreeGrafter"/>
</dbReference>
<dbReference type="EMBL" id="HBUE01154477">
    <property type="protein sequence ID" value="CAG6507027.1"/>
    <property type="molecule type" value="Transcribed_RNA"/>
</dbReference>
<dbReference type="GO" id="GO:0043130">
    <property type="term" value="F:ubiquitin binding"/>
    <property type="evidence" value="ECO:0007669"/>
    <property type="project" value="TreeGrafter"/>
</dbReference>
<feature type="domain" description="RING-type" evidence="11">
    <location>
        <begin position="151"/>
        <end position="367"/>
    </location>
</feature>
<evidence type="ECO:0000256" key="6">
    <source>
        <dbReference type="ARBA" id="ARBA00022786"/>
    </source>
</evidence>
<keyword evidence="4" id="KW-0677">Repeat</keyword>
<evidence type="ECO:0000256" key="9">
    <source>
        <dbReference type="SAM" id="MobiDB-lite"/>
    </source>
</evidence>
<evidence type="ECO:0000256" key="3">
    <source>
        <dbReference type="ARBA" id="ARBA00022723"/>
    </source>
</evidence>
<evidence type="ECO:0000256" key="1">
    <source>
        <dbReference type="ARBA" id="ARBA00004906"/>
    </source>
</evidence>
<dbReference type="InterPro" id="IPR017907">
    <property type="entry name" value="Znf_RING_CS"/>
</dbReference>
<keyword evidence="7" id="KW-0862">Zinc</keyword>
<accession>A0A8D8GEI5</accession>
<dbReference type="GO" id="GO:0000151">
    <property type="term" value="C:ubiquitin ligase complex"/>
    <property type="evidence" value="ECO:0007669"/>
    <property type="project" value="TreeGrafter"/>
</dbReference>
<dbReference type="AlphaFoldDB" id="A0A8D8GEI5"/>
<dbReference type="PROSITE" id="PS51873">
    <property type="entry name" value="TRIAD"/>
    <property type="match status" value="1"/>
</dbReference>
<dbReference type="SUPFAM" id="SSF57850">
    <property type="entry name" value="RING/U-box"/>
    <property type="match status" value="3"/>
</dbReference>
<keyword evidence="3" id="KW-0479">Metal-binding</keyword>
<protein>
    <submittedName>
        <fullName evidence="12">RanBP-type and C3HC4-type zinc finger-containing protein 1</fullName>
    </submittedName>
</protein>
<keyword evidence="6" id="KW-0833">Ubl conjugation pathway</keyword>
<dbReference type="SMART" id="SM00184">
    <property type="entry name" value="RING"/>
    <property type="match status" value="2"/>
</dbReference>
<evidence type="ECO:0000259" key="10">
    <source>
        <dbReference type="PROSITE" id="PS50089"/>
    </source>
</evidence>
<evidence type="ECO:0000259" key="11">
    <source>
        <dbReference type="PROSITE" id="PS51873"/>
    </source>
</evidence>
<comment type="pathway">
    <text evidence="1">Protein modification; protein ubiquitination.</text>
</comment>
<evidence type="ECO:0000256" key="8">
    <source>
        <dbReference type="PROSITE-ProRule" id="PRU00175"/>
    </source>
</evidence>
<dbReference type="Gene3D" id="1.20.120.1750">
    <property type="match status" value="1"/>
</dbReference>
<dbReference type="PROSITE" id="PS00518">
    <property type="entry name" value="ZF_RING_1"/>
    <property type="match status" value="1"/>
</dbReference>
<dbReference type="GO" id="GO:0008270">
    <property type="term" value="F:zinc ion binding"/>
    <property type="evidence" value="ECO:0007669"/>
    <property type="project" value="UniProtKB-KW"/>
</dbReference>
<dbReference type="FunFam" id="3.30.40.10:FF:000137">
    <property type="entry name" value="RanBP-type and C3HC4-type zinc finger-containing protein 1"/>
    <property type="match status" value="1"/>
</dbReference>
<proteinExistence type="predicted"/>
<dbReference type="CDD" id="cd20358">
    <property type="entry name" value="Rcat_RBR_HOIL1"/>
    <property type="match status" value="1"/>
</dbReference>
<keyword evidence="2" id="KW-0808">Transferase</keyword>
<reference evidence="12" key="1">
    <citation type="submission" date="2021-05" db="EMBL/GenBank/DDBJ databases">
        <authorList>
            <person name="Alioto T."/>
            <person name="Alioto T."/>
            <person name="Gomez Garrido J."/>
        </authorList>
    </citation>
    <scope>NUCLEOTIDE SEQUENCE</scope>
</reference>
<evidence type="ECO:0000256" key="7">
    <source>
        <dbReference type="ARBA" id="ARBA00022833"/>
    </source>
</evidence>
<dbReference type="InterPro" id="IPR044066">
    <property type="entry name" value="TRIAD_supradom"/>
</dbReference>